<evidence type="ECO:0000313" key="2">
    <source>
        <dbReference type="Proteomes" id="UP000814140"/>
    </source>
</evidence>
<proteinExistence type="predicted"/>
<sequence length="183" mass="20818">MQNLYVNPSLKHSVAAMEAPRLQNEAQMRERQGDFAAAERLYLRAIEIRNEAFGPGNSYVAINQNSLGELYIKINRLDDAEAMLNQAMAIRTVTGPPFDAAVTRDNLARVFEMRGNLDAAREMRLRGSPDQIACGHYKCPGQTFSKHALRRCSRCKSILYCSKGCQTSDWKRHKQYCMQRNDL</sequence>
<keyword evidence="2" id="KW-1185">Reference proteome</keyword>
<comment type="caution">
    <text evidence="1">The sequence shown here is derived from an EMBL/GenBank/DDBJ whole genome shotgun (WGS) entry which is preliminary data.</text>
</comment>
<name>A0ACB8TIE7_9AGAM</name>
<reference evidence="1" key="2">
    <citation type="journal article" date="2022" name="New Phytol.">
        <title>Evolutionary transition to the ectomycorrhizal habit in the genomes of a hyperdiverse lineage of mushroom-forming fungi.</title>
        <authorList>
            <person name="Looney B."/>
            <person name="Miyauchi S."/>
            <person name="Morin E."/>
            <person name="Drula E."/>
            <person name="Courty P.E."/>
            <person name="Kohler A."/>
            <person name="Kuo A."/>
            <person name="LaButti K."/>
            <person name="Pangilinan J."/>
            <person name="Lipzen A."/>
            <person name="Riley R."/>
            <person name="Andreopoulos W."/>
            <person name="He G."/>
            <person name="Johnson J."/>
            <person name="Nolan M."/>
            <person name="Tritt A."/>
            <person name="Barry K.W."/>
            <person name="Grigoriev I.V."/>
            <person name="Nagy L.G."/>
            <person name="Hibbett D."/>
            <person name="Henrissat B."/>
            <person name="Matheny P.B."/>
            <person name="Labbe J."/>
            <person name="Martin F.M."/>
        </authorList>
    </citation>
    <scope>NUCLEOTIDE SEQUENCE</scope>
    <source>
        <strain evidence="1">HHB10654</strain>
    </source>
</reference>
<evidence type="ECO:0000313" key="1">
    <source>
        <dbReference type="EMBL" id="KAI0068207.1"/>
    </source>
</evidence>
<accession>A0ACB8TIE7</accession>
<gene>
    <name evidence="1" type="ORF">BV25DRAFT_1987024</name>
</gene>
<organism evidence="1 2">
    <name type="scientific">Artomyces pyxidatus</name>
    <dbReference type="NCBI Taxonomy" id="48021"/>
    <lineage>
        <taxon>Eukaryota</taxon>
        <taxon>Fungi</taxon>
        <taxon>Dikarya</taxon>
        <taxon>Basidiomycota</taxon>
        <taxon>Agaricomycotina</taxon>
        <taxon>Agaricomycetes</taxon>
        <taxon>Russulales</taxon>
        <taxon>Auriscalpiaceae</taxon>
        <taxon>Artomyces</taxon>
    </lineage>
</organism>
<protein>
    <submittedName>
        <fullName evidence="1">Uncharacterized protein</fullName>
    </submittedName>
</protein>
<dbReference type="EMBL" id="MU277188">
    <property type="protein sequence ID" value="KAI0068207.1"/>
    <property type="molecule type" value="Genomic_DNA"/>
</dbReference>
<reference evidence="1" key="1">
    <citation type="submission" date="2021-03" db="EMBL/GenBank/DDBJ databases">
        <authorList>
            <consortium name="DOE Joint Genome Institute"/>
            <person name="Ahrendt S."/>
            <person name="Looney B.P."/>
            <person name="Miyauchi S."/>
            <person name="Morin E."/>
            <person name="Drula E."/>
            <person name="Courty P.E."/>
            <person name="Chicoki N."/>
            <person name="Fauchery L."/>
            <person name="Kohler A."/>
            <person name="Kuo A."/>
            <person name="Labutti K."/>
            <person name="Pangilinan J."/>
            <person name="Lipzen A."/>
            <person name="Riley R."/>
            <person name="Andreopoulos W."/>
            <person name="He G."/>
            <person name="Johnson J."/>
            <person name="Barry K.W."/>
            <person name="Grigoriev I.V."/>
            <person name="Nagy L."/>
            <person name="Hibbett D."/>
            <person name="Henrissat B."/>
            <person name="Matheny P.B."/>
            <person name="Labbe J."/>
            <person name="Martin F."/>
        </authorList>
    </citation>
    <scope>NUCLEOTIDE SEQUENCE</scope>
    <source>
        <strain evidence="1">HHB10654</strain>
    </source>
</reference>
<dbReference type="Proteomes" id="UP000814140">
    <property type="component" value="Unassembled WGS sequence"/>
</dbReference>